<comment type="caution">
    <text evidence="2">The sequence shown here is derived from an EMBL/GenBank/DDBJ whole genome shotgun (WGS) entry which is preliminary data.</text>
</comment>
<evidence type="ECO:0000313" key="2">
    <source>
        <dbReference type="EMBL" id="KAG9241952.1"/>
    </source>
</evidence>
<dbReference type="InterPro" id="IPR045851">
    <property type="entry name" value="AMP-bd_C_sf"/>
</dbReference>
<name>A0A9P7YYX8_9HELO</name>
<gene>
    <name evidence="2" type="ORF">BJ878DRAFT_482465</name>
</gene>
<feature type="domain" description="AMP-binding enzyme C-terminal" evidence="1">
    <location>
        <begin position="58"/>
        <end position="115"/>
    </location>
</feature>
<organism evidence="2 3">
    <name type="scientific">Calycina marina</name>
    <dbReference type="NCBI Taxonomy" id="1763456"/>
    <lineage>
        <taxon>Eukaryota</taxon>
        <taxon>Fungi</taxon>
        <taxon>Dikarya</taxon>
        <taxon>Ascomycota</taxon>
        <taxon>Pezizomycotina</taxon>
        <taxon>Leotiomycetes</taxon>
        <taxon>Helotiales</taxon>
        <taxon>Pezizellaceae</taxon>
        <taxon>Calycina</taxon>
    </lineage>
</organism>
<reference evidence="2" key="1">
    <citation type="journal article" date="2021" name="IMA Fungus">
        <title>Genomic characterization of three marine fungi, including Emericellopsis atlantica sp. nov. with signatures of a generalist lifestyle and marine biomass degradation.</title>
        <authorList>
            <person name="Hagestad O.C."/>
            <person name="Hou L."/>
            <person name="Andersen J.H."/>
            <person name="Hansen E.H."/>
            <person name="Altermark B."/>
            <person name="Li C."/>
            <person name="Kuhnert E."/>
            <person name="Cox R.J."/>
            <person name="Crous P.W."/>
            <person name="Spatafora J.W."/>
            <person name="Lail K."/>
            <person name="Amirebrahimi M."/>
            <person name="Lipzen A."/>
            <person name="Pangilinan J."/>
            <person name="Andreopoulos W."/>
            <person name="Hayes R.D."/>
            <person name="Ng V."/>
            <person name="Grigoriev I.V."/>
            <person name="Jackson S.A."/>
            <person name="Sutton T.D.S."/>
            <person name="Dobson A.D.W."/>
            <person name="Rama T."/>
        </authorList>
    </citation>
    <scope>NUCLEOTIDE SEQUENCE</scope>
    <source>
        <strain evidence="2">TRa3180A</strain>
    </source>
</reference>
<keyword evidence="3" id="KW-1185">Reference proteome</keyword>
<dbReference type="EMBL" id="MU254134">
    <property type="protein sequence ID" value="KAG9241952.1"/>
    <property type="molecule type" value="Genomic_DNA"/>
</dbReference>
<evidence type="ECO:0000259" key="1">
    <source>
        <dbReference type="Pfam" id="PF13193"/>
    </source>
</evidence>
<evidence type="ECO:0000313" key="3">
    <source>
        <dbReference type="Proteomes" id="UP000887226"/>
    </source>
</evidence>
<proteinExistence type="predicted"/>
<dbReference type="Pfam" id="PF13193">
    <property type="entry name" value="AMP-binding_C"/>
    <property type="match status" value="1"/>
</dbReference>
<accession>A0A9P7YYX8</accession>
<dbReference type="AlphaFoldDB" id="A0A9P7YYX8"/>
<dbReference type="Proteomes" id="UP000887226">
    <property type="component" value="Unassembled WGS sequence"/>
</dbReference>
<sequence length="123" mass="14226">MLRCTSFDSVQKLYATKLDLKFKKIELTLFTSRNTWDVENSTTMLRCWSTATKSRNRVEQTLTLCKVVADVAVVRGADDTYGELPIVFVVREDHDQDVKGLMVRKVIKSWSVQKLVRHEKSRS</sequence>
<dbReference type="InterPro" id="IPR025110">
    <property type="entry name" value="AMP-bd_C"/>
</dbReference>
<protein>
    <recommendedName>
        <fullName evidence="1">AMP-binding enzyme C-terminal domain-containing protein</fullName>
    </recommendedName>
</protein>
<dbReference type="Gene3D" id="3.30.300.30">
    <property type="match status" value="1"/>
</dbReference>